<feature type="domain" description="Kazal-like" evidence="6">
    <location>
        <begin position="22"/>
        <end position="74"/>
    </location>
</feature>
<dbReference type="CDD" id="cd00104">
    <property type="entry name" value="KAZAL_FS"/>
    <property type="match status" value="3"/>
</dbReference>
<evidence type="ECO:0000256" key="2">
    <source>
        <dbReference type="ARBA" id="ARBA00022900"/>
    </source>
</evidence>
<dbReference type="AlphaFoldDB" id="A0A1S3K9T5"/>
<evidence type="ECO:0000313" key="7">
    <source>
        <dbReference type="Proteomes" id="UP000085678"/>
    </source>
</evidence>
<keyword evidence="5" id="KW-0732">Signal</keyword>
<feature type="region of interest" description="Disordered" evidence="4">
    <location>
        <begin position="180"/>
        <end position="201"/>
    </location>
</feature>
<feature type="domain" description="Kazal-like" evidence="6">
    <location>
        <begin position="208"/>
        <end position="261"/>
    </location>
</feature>
<dbReference type="InterPro" id="IPR036058">
    <property type="entry name" value="Kazal_dom_sf"/>
</dbReference>
<keyword evidence="1" id="KW-0646">Protease inhibitor</keyword>
<accession>A0A1S3K9T5</accession>
<feature type="compositionally biased region" description="Low complexity" evidence="4">
    <location>
        <begin position="186"/>
        <end position="201"/>
    </location>
</feature>
<feature type="region of interest" description="Disordered" evidence="4">
    <location>
        <begin position="79"/>
        <end position="168"/>
    </location>
</feature>
<evidence type="ECO:0000256" key="1">
    <source>
        <dbReference type="ARBA" id="ARBA00022690"/>
    </source>
</evidence>
<dbReference type="GO" id="GO:0004867">
    <property type="term" value="F:serine-type endopeptidase inhibitor activity"/>
    <property type="evidence" value="ECO:0007669"/>
    <property type="project" value="UniProtKB-KW"/>
</dbReference>
<keyword evidence="2" id="KW-0722">Serine protease inhibitor</keyword>
<dbReference type="KEGG" id="lak:106180071"/>
<reference evidence="8" key="1">
    <citation type="submission" date="2025-08" db="UniProtKB">
        <authorList>
            <consortium name="RefSeq"/>
        </authorList>
    </citation>
    <scope>IDENTIFICATION</scope>
    <source>
        <tissue evidence="8">Gonads</tissue>
    </source>
</reference>
<organism evidence="7 8">
    <name type="scientific">Lingula anatina</name>
    <name type="common">Brachiopod</name>
    <name type="synonym">Lingula unguis</name>
    <dbReference type="NCBI Taxonomy" id="7574"/>
    <lineage>
        <taxon>Eukaryota</taxon>
        <taxon>Metazoa</taxon>
        <taxon>Spiralia</taxon>
        <taxon>Lophotrochozoa</taxon>
        <taxon>Brachiopoda</taxon>
        <taxon>Linguliformea</taxon>
        <taxon>Lingulata</taxon>
        <taxon>Lingulida</taxon>
        <taxon>Linguloidea</taxon>
        <taxon>Lingulidae</taxon>
        <taxon>Lingula</taxon>
    </lineage>
</organism>
<dbReference type="OMA" id="QENCHSE"/>
<feature type="chain" id="PRO_5010284519" evidence="5">
    <location>
        <begin position="23"/>
        <end position="452"/>
    </location>
</feature>
<dbReference type="Pfam" id="PF07648">
    <property type="entry name" value="Kazal_2"/>
    <property type="match status" value="4"/>
</dbReference>
<dbReference type="RefSeq" id="XP_013419393.1">
    <property type="nucleotide sequence ID" value="XM_013563939.2"/>
</dbReference>
<evidence type="ECO:0000259" key="6">
    <source>
        <dbReference type="PROSITE" id="PS51465"/>
    </source>
</evidence>
<keyword evidence="7" id="KW-1185">Reference proteome</keyword>
<dbReference type="SMART" id="SM00280">
    <property type="entry name" value="KAZAL"/>
    <property type="match status" value="4"/>
</dbReference>
<feature type="signal peptide" evidence="5">
    <location>
        <begin position="1"/>
        <end position="22"/>
    </location>
</feature>
<dbReference type="SUPFAM" id="SSF100895">
    <property type="entry name" value="Kazal-type serine protease inhibitors"/>
    <property type="match status" value="5"/>
</dbReference>
<dbReference type="InParanoid" id="A0A1S3K9T5"/>
<dbReference type="InterPro" id="IPR002350">
    <property type="entry name" value="Kazal_dom"/>
</dbReference>
<dbReference type="PANTHER" id="PTHR10913">
    <property type="entry name" value="FOLLISTATIN-RELATED"/>
    <property type="match status" value="1"/>
</dbReference>
<dbReference type="Proteomes" id="UP000085678">
    <property type="component" value="Unplaced"/>
</dbReference>
<proteinExistence type="predicted"/>
<keyword evidence="3" id="KW-1015">Disulfide bond</keyword>
<feature type="domain" description="Kazal-like" evidence="6">
    <location>
        <begin position="329"/>
        <end position="393"/>
    </location>
</feature>
<dbReference type="PANTHER" id="PTHR10913:SF45">
    <property type="entry name" value="FOLLISTATIN, ISOFORM A-RELATED"/>
    <property type="match status" value="1"/>
</dbReference>
<dbReference type="Pfam" id="PF00050">
    <property type="entry name" value="Kazal_1"/>
    <property type="match status" value="1"/>
</dbReference>
<dbReference type="PROSITE" id="PS51465">
    <property type="entry name" value="KAZAL_2"/>
    <property type="match status" value="4"/>
</dbReference>
<name>A0A1S3K9T5_LINAN</name>
<dbReference type="InterPro" id="IPR050653">
    <property type="entry name" value="Prot_Inhib_GrowthFact_Antg"/>
</dbReference>
<gene>
    <name evidence="8" type="primary">LOC106180071</name>
</gene>
<dbReference type="Gene3D" id="3.30.60.30">
    <property type="match status" value="4"/>
</dbReference>
<evidence type="ECO:0000256" key="5">
    <source>
        <dbReference type="SAM" id="SignalP"/>
    </source>
</evidence>
<dbReference type="GO" id="GO:0005576">
    <property type="term" value="C:extracellular region"/>
    <property type="evidence" value="ECO:0007669"/>
    <property type="project" value="TreeGrafter"/>
</dbReference>
<dbReference type="OrthoDB" id="126772at2759"/>
<protein>
    <submittedName>
        <fullName evidence="8">Integumentary mucin C.1</fullName>
    </submittedName>
</protein>
<sequence>MMFKKKMSAILVLLSFAVAVQSQLPANCNSPCPEEYIPVCGSDGRTYGNLCELQVASCLSVAKISAIAEVECSALTTTTTTKPTTTPKPTTTTPAPTTTTTTEPTTTTTITEPTTTTTTEPTTTTTATTTTSIKPSTTTKEPTTTTKTTTKKTTSTTSIVPTTTTRTPTTTTYLSTVHMKTHPTKKPTLTPNFMKSTISSTTKMPSTTTKAKYCQYSPCSSYDKEVCGTDGKTYKCQKNLAYWNCRFNTLVGIAHQGSCSSTARPNSCSNRPCKFYHSKVCGSDGKTYECRNEFDYQNCLKGGMMKVQYYSTCRFTTTMKPITAGPAAIGHAEACRKYLYGLCSGRYDPHCGSDGKTYTSECSFYKAICDTHSSLPVAFKGNLTLVSKGTCPSTAVFNPCAGGCSYETKKYCSSNGGVYNNQCELYRAMCAYKQYGVTIKEVKCTYVDPWIG</sequence>
<feature type="domain" description="Kazal-like" evidence="6">
    <location>
        <begin position="262"/>
        <end position="315"/>
    </location>
</feature>
<evidence type="ECO:0000313" key="8">
    <source>
        <dbReference type="RefSeq" id="XP_013419393.1"/>
    </source>
</evidence>
<evidence type="ECO:0000256" key="3">
    <source>
        <dbReference type="ARBA" id="ARBA00023157"/>
    </source>
</evidence>
<dbReference type="GeneID" id="106180071"/>
<evidence type="ECO:0000256" key="4">
    <source>
        <dbReference type="SAM" id="MobiDB-lite"/>
    </source>
</evidence>